<organism evidence="1">
    <name type="scientific">viral metagenome</name>
    <dbReference type="NCBI Taxonomy" id="1070528"/>
    <lineage>
        <taxon>unclassified sequences</taxon>
        <taxon>metagenomes</taxon>
        <taxon>organismal metagenomes</taxon>
    </lineage>
</organism>
<dbReference type="EMBL" id="MN739030">
    <property type="protein sequence ID" value="QHT36099.1"/>
    <property type="molecule type" value="Genomic_DNA"/>
</dbReference>
<proteinExistence type="predicted"/>
<reference evidence="1" key="1">
    <citation type="journal article" date="2020" name="Nature">
        <title>Giant virus diversity and host interactions through global metagenomics.</title>
        <authorList>
            <person name="Schulz F."/>
            <person name="Roux S."/>
            <person name="Paez-Espino D."/>
            <person name="Jungbluth S."/>
            <person name="Walsh D.A."/>
            <person name="Denef V.J."/>
            <person name="McMahon K.D."/>
            <person name="Konstantinidis K.T."/>
            <person name="Eloe-Fadrosh E.A."/>
            <person name="Kyrpides N.C."/>
            <person name="Woyke T."/>
        </authorList>
    </citation>
    <scope>NUCLEOTIDE SEQUENCE</scope>
    <source>
        <strain evidence="1">GVMAG-M-3300009182-46</strain>
    </source>
</reference>
<evidence type="ECO:0000313" key="1">
    <source>
        <dbReference type="EMBL" id="QHT36099.1"/>
    </source>
</evidence>
<protein>
    <submittedName>
        <fullName evidence="1">Uncharacterized protein</fullName>
    </submittedName>
</protein>
<dbReference type="AlphaFoldDB" id="A0A6C0F6B4"/>
<name>A0A6C0F6B4_9ZZZZ</name>
<sequence>MICNIFSALIILHYYTFKTLAKLAVMSGMERFTPLRI</sequence>
<accession>A0A6C0F6B4</accession>